<evidence type="ECO:0000256" key="3">
    <source>
        <dbReference type="ARBA" id="ARBA00023163"/>
    </source>
</evidence>
<dbReference type="AlphaFoldDB" id="A0A0X8HX06"/>
<feature type="compositionally biased region" description="Basic and acidic residues" evidence="5">
    <location>
        <begin position="603"/>
        <end position="615"/>
    </location>
</feature>
<keyword evidence="1" id="KW-0805">Transcription regulation</keyword>
<feature type="region of interest" description="Disordered" evidence="5">
    <location>
        <begin position="603"/>
        <end position="677"/>
    </location>
</feature>
<dbReference type="Proteomes" id="UP000243052">
    <property type="component" value="Chromosome viii"/>
</dbReference>
<dbReference type="Gene3D" id="1.10.10.60">
    <property type="entry name" value="Homeodomain-like"/>
    <property type="match status" value="3"/>
</dbReference>
<dbReference type="Pfam" id="PF00249">
    <property type="entry name" value="Myb_DNA-binding"/>
    <property type="match status" value="2"/>
</dbReference>
<dbReference type="InterPro" id="IPR009057">
    <property type="entry name" value="Homeodomain-like_sf"/>
</dbReference>
<evidence type="ECO:0000256" key="1">
    <source>
        <dbReference type="ARBA" id="ARBA00023015"/>
    </source>
</evidence>
<dbReference type="PANTHER" id="PTHR46621:SF1">
    <property type="entry name" value="SNRNA-ACTIVATING PROTEIN COMPLEX SUBUNIT 4"/>
    <property type="match status" value="1"/>
</dbReference>
<feature type="compositionally biased region" description="Low complexity" evidence="5">
    <location>
        <begin position="289"/>
        <end position="306"/>
    </location>
</feature>
<feature type="domain" description="HTH myb-type" evidence="7">
    <location>
        <begin position="179"/>
        <end position="225"/>
    </location>
</feature>
<feature type="compositionally biased region" description="Polar residues" evidence="5">
    <location>
        <begin position="251"/>
        <end position="266"/>
    </location>
</feature>
<keyword evidence="9" id="KW-1185">Reference proteome</keyword>
<sequence length="763" mass="84020">MNATGSKPVSAESLPGSKKPKPKREQINPLDVTESLGYQTYRRGIRKPWSKQDDEVLRGAVNKCLIELGYPNGINSVTSIHESQIACKKIPWEKVVLNFDTRIRKPKDVRKRWTSSLDPNLKKGRWTPEEDMFLLRSYEKHGPQWLKISNELAGRTEDQCAKRYIEVLDPSTKDRLREWTLEEDLALISKVKVYGTKWRQISSEMESRPSLTCRNRWRKIITMVMRSKAPEAITRAVESGGLSSPGKLQGTLGTSSDEIANPNASGNLVGDKTCSSGSTLLGYSETAQNSASPRNNVANNSPNSVNYEHLSSTRSVTPILAHPQASPITQSLQIDFGDGIDSNKDAVAEGSITAPGPRLSRETQYPGSSPQILLKPSAYSVSAATPTIATTLNSHVPISSTIDKLNPDAGIPIIADVSDVAINNVTPHPQPMSTVREWKYGLENHEGLSVGGGSISTEALVHELVEQSKKYGLSINIYQHVHNHYVIGNQHHNLRKINETSSLGIYNFEENNISPFGLNNGFTQDPKYDRVNLQGNHSMSTASQVYIDGKNTSPAYSQHAGVMTSDSYTSPGHDLPDIGPQRMTHFKSLPSNVKLQLGSSAHARYEPDLSGKDPYNRSNKKKRPRNHTSNELQNISSLLSHGGVNVPPYQKHHVPKNEEECNSVLTSSASEDGTSSIVEEEGPDFWETLRQLGSVPISEDATCSAKYSIQQAAPLPSSAGRSLTNTIDMTVNEDNQLKNNTNDDEFNLVMNECIHRGLPFNPS</sequence>
<keyword evidence="3" id="KW-0804">Transcription</keyword>
<feature type="region of interest" description="Disordered" evidence="5">
    <location>
        <begin position="348"/>
        <end position="368"/>
    </location>
</feature>
<evidence type="ECO:0000256" key="5">
    <source>
        <dbReference type="SAM" id="MobiDB-lite"/>
    </source>
</evidence>
<feature type="region of interest" description="Disordered" evidence="5">
    <location>
        <begin position="285"/>
        <end position="308"/>
    </location>
</feature>
<keyword evidence="4" id="KW-0539">Nucleus</keyword>
<dbReference type="GO" id="GO:0019185">
    <property type="term" value="C:snRNA-activating protein complex"/>
    <property type="evidence" value="ECO:0007669"/>
    <property type="project" value="TreeGrafter"/>
</dbReference>
<evidence type="ECO:0000313" key="8">
    <source>
        <dbReference type="EMBL" id="AMD23019.1"/>
    </source>
</evidence>
<gene>
    <name evidence="8" type="ORF">AW171_hschr85091</name>
</gene>
<organism evidence="8 9">
    <name type="scientific">Eremothecium sinecaudum</name>
    <dbReference type="NCBI Taxonomy" id="45286"/>
    <lineage>
        <taxon>Eukaryota</taxon>
        <taxon>Fungi</taxon>
        <taxon>Dikarya</taxon>
        <taxon>Ascomycota</taxon>
        <taxon>Saccharomycotina</taxon>
        <taxon>Saccharomycetes</taxon>
        <taxon>Saccharomycetales</taxon>
        <taxon>Saccharomycetaceae</taxon>
        <taxon>Eremothecium</taxon>
    </lineage>
</organism>
<dbReference type="GeneID" id="28726397"/>
<dbReference type="SMART" id="SM00717">
    <property type="entry name" value="SANT"/>
    <property type="match status" value="3"/>
</dbReference>
<feature type="domain" description="Myb-like" evidence="6">
    <location>
        <begin position="171"/>
        <end position="221"/>
    </location>
</feature>
<dbReference type="GO" id="GO:0042796">
    <property type="term" value="P:snRNA transcription by RNA polymerase III"/>
    <property type="evidence" value="ECO:0007669"/>
    <property type="project" value="TreeGrafter"/>
</dbReference>
<feature type="compositionally biased region" description="Polar residues" evidence="5">
    <location>
        <begin position="663"/>
        <end position="677"/>
    </location>
</feature>
<dbReference type="STRING" id="45286.A0A0X8HX06"/>
<reference evidence="8 9" key="1">
    <citation type="submission" date="2016-01" db="EMBL/GenBank/DDBJ databases">
        <title>Genome sequence of the yeast Holleya sinecauda.</title>
        <authorList>
            <person name="Dietrich F.S."/>
        </authorList>
    </citation>
    <scope>NUCLEOTIDE SEQUENCE [LARGE SCALE GENOMIC DNA]</scope>
    <source>
        <strain evidence="8 9">ATCC 58844</strain>
    </source>
</reference>
<dbReference type="GO" id="GO:0000978">
    <property type="term" value="F:RNA polymerase II cis-regulatory region sequence-specific DNA binding"/>
    <property type="evidence" value="ECO:0007669"/>
    <property type="project" value="TreeGrafter"/>
</dbReference>
<dbReference type="GO" id="GO:0001006">
    <property type="term" value="F:RNA polymerase III type 3 promoter sequence-specific DNA binding"/>
    <property type="evidence" value="ECO:0007669"/>
    <property type="project" value="TreeGrafter"/>
</dbReference>
<evidence type="ECO:0000259" key="6">
    <source>
        <dbReference type="PROSITE" id="PS50090"/>
    </source>
</evidence>
<name>A0A0X8HX06_9SACH</name>
<dbReference type="OrthoDB" id="2143914at2759"/>
<feature type="region of interest" description="Disordered" evidence="5">
    <location>
        <begin position="564"/>
        <end position="584"/>
    </location>
</feature>
<feature type="region of interest" description="Disordered" evidence="5">
    <location>
        <begin position="237"/>
        <end position="266"/>
    </location>
</feature>
<feature type="domain" description="Myb-like" evidence="6">
    <location>
        <begin position="118"/>
        <end position="168"/>
    </location>
</feature>
<dbReference type="InterPro" id="IPR051575">
    <property type="entry name" value="Myb-like_DNA-bd"/>
</dbReference>
<evidence type="ECO:0000256" key="4">
    <source>
        <dbReference type="ARBA" id="ARBA00023242"/>
    </source>
</evidence>
<protein>
    <submittedName>
        <fullName evidence="8">HHR250Wp</fullName>
    </submittedName>
</protein>
<feature type="domain" description="HTH myb-type" evidence="7">
    <location>
        <begin position="118"/>
        <end position="172"/>
    </location>
</feature>
<keyword evidence="2" id="KW-0238">DNA-binding</keyword>
<evidence type="ECO:0000313" key="9">
    <source>
        <dbReference type="Proteomes" id="UP000243052"/>
    </source>
</evidence>
<dbReference type="PROSITE" id="PS51294">
    <property type="entry name" value="HTH_MYB"/>
    <property type="match status" value="2"/>
</dbReference>
<evidence type="ECO:0000259" key="7">
    <source>
        <dbReference type="PROSITE" id="PS51294"/>
    </source>
</evidence>
<dbReference type="FunFam" id="1.10.10.60:FF:000498">
    <property type="entry name" value="Transcription factor"/>
    <property type="match status" value="1"/>
</dbReference>
<proteinExistence type="predicted"/>
<dbReference type="InterPro" id="IPR017930">
    <property type="entry name" value="Myb_dom"/>
</dbReference>
<feature type="compositionally biased region" description="Polar residues" evidence="5">
    <location>
        <begin position="627"/>
        <end position="639"/>
    </location>
</feature>
<dbReference type="EMBL" id="CP014248">
    <property type="protein sequence ID" value="AMD23019.1"/>
    <property type="molecule type" value="Genomic_DNA"/>
</dbReference>
<dbReference type="RefSeq" id="XP_017990015.1">
    <property type="nucleotide sequence ID" value="XM_018134526.1"/>
</dbReference>
<dbReference type="GO" id="GO:0042795">
    <property type="term" value="P:snRNA transcription by RNA polymerase II"/>
    <property type="evidence" value="ECO:0007669"/>
    <property type="project" value="TreeGrafter"/>
</dbReference>
<dbReference type="CDD" id="cd00167">
    <property type="entry name" value="SANT"/>
    <property type="match status" value="2"/>
</dbReference>
<evidence type="ECO:0000256" key="2">
    <source>
        <dbReference type="ARBA" id="ARBA00023125"/>
    </source>
</evidence>
<dbReference type="PANTHER" id="PTHR46621">
    <property type="entry name" value="SNRNA-ACTIVATING PROTEIN COMPLEX SUBUNIT 4"/>
    <property type="match status" value="1"/>
</dbReference>
<feature type="region of interest" description="Disordered" evidence="5">
    <location>
        <begin position="1"/>
        <end position="32"/>
    </location>
</feature>
<accession>A0A0X8HX06</accession>
<dbReference type="InterPro" id="IPR001005">
    <property type="entry name" value="SANT/Myb"/>
</dbReference>
<dbReference type="SUPFAM" id="SSF46689">
    <property type="entry name" value="Homeodomain-like"/>
    <property type="match status" value="1"/>
</dbReference>
<dbReference type="PROSITE" id="PS50090">
    <property type="entry name" value="MYB_LIKE"/>
    <property type="match status" value="2"/>
</dbReference>